<keyword evidence="6" id="KW-0964">Secreted</keyword>
<evidence type="ECO:0000313" key="19">
    <source>
        <dbReference type="EMBL" id="KAJ8398174.1"/>
    </source>
</evidence>
<dbReference type="PANTHER" id="PTHR11576:SF16">
    <property type="entry name" value="ZONA PELLUCIDA SPERM-BINDING PROTEIN 3"/>
    <property type="match status" value="1"/>
</dbReference>
<feature type="region of interest" description="Disordered" evidence="16">
    <location>
        <begin position="437"/>
        <end position="516"/>
    </location>
</feature>
<dbReference type="GO" id="GO:0035803">
    <property type="term" value="P:egg coat formation"/>
    <property type="evidence" value="ECO:0007669"/>
    <property type="project" value="TreeGrafter"/>
</dbReference>
<evidence type="ECO:0000256" key="9">
    <source>
        <dbReference type="ARBA" id="ARBA00022692"/>
    </source>
</evidence>
<dbReference type="FunFam" id="2.60.40.3210:FF:000001">
    <property type="entry name" value="Zona pellucida sperm-binding protein 3"/>
    <property type="match status" value="1"/>
</dbReference>
<dbReference type="InterPro" id="IPR001507">
    <property type="entry name" value="ZP_dom"/>
</dbReference>
<evidence type="ECO:0000256" key="8">
    <source>
        <dbReference type="ARBA" id="ARBA00022685"/>
    </source>
</evidence>
<dbReference type="AlphaFoldDB" id="A0AAD7WJC9"/>
<dbReference type="FunFam" id="2.60.40.4100:FF:000002">
    <property type="entry name" value="Zona pellucida sperm-binding protein 3"/>
    <property type="match status" value="1"/>
</dbReference>
<dbReference type="InterPro" id="IPR042235">
    <property type="entry name" value="ZP-C_dom"/>
</dbReference>
<evidence type="ECO:0000256" key="4">
    <source>
        <dbReference type="ARBA" id="ARBA00017980"/>
    </source>
</evidence>
<dbReference type="Proteomes" id="UP001221898">
    <property type="component" value="Unassembled WGS sequence"/>
</dbReference>
<dbReference type="Pfam" id="PF23344">
    <property type="entry name" value="ZP-N"/>
    <property type="match status" value="1"/>
</dbReference>
<evidence type="ECO:0000256" key="5">
    <source>
        <dbReference type="ARBA" id="ARBA00022475"/>
    </source>
</evidence>
<dbReference type="GO" id="GO:0031012">
    <property type="term" value="C:extracellular matrix"/>
    <property type="evidence" value="ECO:0007669"/>
    <property type="project" value="TreeGrafter"/>
</dbReference>
<evidence type="ECO:0000256" key="12">
    <source>
        <dbReference type="ARBA" id="ARBA00023136"/>
    </source>
</evidence>
<comment type="subcellular location">
    <subcellularLocation>
        <location evidence="1">Cell membrane</location>
        <topology evidence="1">Single-pass type I membrane protein</topology>
    </subcellularLocation>
    <subcellularLocation>
        <location evidence="2">Secreted</location>
        <location evidence="2">Extracellular space</location>
        <location evidence="2">Extracellular matrix</location>
    </subcellularLocation>
</comment>
<comment type="caution">
    <text evidence="19">The sequence shown here is derived from an EMBL/GenBank/DDBJ whole genome shotgun (WGS) entry which is preliminary data.</text>
</comment>
<evidence type="ECO:0000256" key="2">
    <source>
        <dbReference type="ARBA" id="ARBA00004498"/>
    </source>
</evidence>
<dbReference type="Pfam" id="PF00100">
    <property type="entry name" value="Zona_pellucida"/>
    <property type="match status" value="1"/>
</dbReference>
<evidence type="ECO:0000256" key="13">
    <source>
        <dbReference type="ARBA" id="ARBA00023157"/>
    </source>
</evidence>
<accession>A0AAD7WJC9</accession>
<dbReference type="InterPro" id="IPR055356">
    <property type="entry name" value="ZP-N"/>
</dbReference>
<dbReference type="InterPro" id="IPR055355">
    <property type="entry name" value="ZP-C"/>
</dbReference>
<keyword evidence="10 17" id="KW-0732">Signal</keyword>
<evidence type="ECO:0000256" key="7">
    <source>
        <dbReference type="ARBA" id="ARBA00022530"/>
    </source>
</evidence>
<keyword evidence="12" id="KW-0472">Membrane</keyword>
<feature type="domain" description="ZP" evidence="18">
    <location>
        <begin position="129"/>
        <end position="384"/>
    </location>
</feature>
<keyword evidence="8" id="KW-0165">Cleavage on pair of basic residues</keyword>
<evidence type="ECO:0000256" key="6">
    <source>
        <dbReference type="ARBA" id="ARBA00022525"/>
    </source>
</evidence>
<dbReference type="Gene3D" id="2.60.40.3210">
    <property type="entry name" value="Zona pellucida, ZP-N domain"/>
    <property type="match status" value="1"/>
</dbReference>
<evidence type="ECO:0000256" key="3">
    <source>
        <dbReference type="ARBA" id="ARBA00006735"/>
    </source>
</evidence>
<keyword evidence="5" id="KW-1003">Cell membrane</keyword>
<keyword evidence="14" id="KW-0325">Glycoprotein</keyword>
<feature type="chain" id="PRO_5041925560" description="Zona pellucida sperm-binding protein 3" evidence="17">
    <location>
        <begin position="29"/>
        <end position="650"/>
    </location>
</feature>
<evidence type="ECO:0000256" key="11">
    <source>
        <dbReference type="ARBA" id="ARBA00022989"/>
    </source>
</evidence>
<name>A0AAD7WJC9_9TELE</name>
<dbReference type="PANTHER" id="PTHR11576">
    <property type="entry name" value="ZONA PELLUCIDA SPERM-BINDING PROTEIN 3"/>
    <property type="match status" value="1"/>
</dbReference>
<evidence type="ECO:0000256" key="16">
    <source>
        <dbReference type="SAM" id="MobiDB-lite"/>
    </source>
</evidence>
<dbReference type="GO" id="GO:2000344">
    <property type="term" value="P:positive regulation of acrosome reaction"/>
    <property type="evidence" value="ECO:0007669"/>
    <property type="project" value="TreeGrafter"/>
</dbReference>
<dbReference type="Gene3D" id="2.60.40.4100">
    <property type="entry name" value="Zona pellucida, ZP-C domain"/>
    <property type="match status" value="1"/>
</dbReference>
<feature type="compositionally biased region" description="Polar residues" evidence="16">
    <location>
        <begin position="490"/>
        <end position="502"/>
    </location>
</feature>
<evidence type="ECO:0000256" key="14">
    <source>
        <dbReference type="ARBA" id="ARBA00023180"/>
    </source>
</evidence>
<protein>
    <recommendedName>
        <fullName evidence="4">Zona pellucida sperm-binding protein 3</fullName>
    </recommendedName>
    <alternativeName>
        <fullName evidence="15">Zona pellucida glycoprotein 3</fullName>
    </alternativeName>
</protein>
<keyword evidence="9" id="KW-0812">Transmembrane</keyword>
<keyword evidence="13" id="KW-1015">Disulfide bond</keyword>
<dbReference type="PROSITE" id="PS51034">
    <property type="entry name" value="ZP_2"/>
    <property type="match status" value="1"/>
</dbReference>
<dbReference type="SMART" id="SM00241">
    <property type="entry name" value="ZP"/>
    <property type="match status" value="1"/>
</dbReference>
<keyword evidence="20" id="KW-1185">Reference proteome</keyword>
<keyword evidence="7" id="KW-0272">Extracellular matrix</keyword>
<evidence type="ECO:0000256" key="17">
    <source>
        <dbReference type="SAM" id="SignalP"/>
    </source>
</evidence>
<dbReference type="GO" id="GO:0032190">
    <property type="term" value="F:acrosin binding"/>
    <property type="evidence" value="ECO:0007669"/>
    <property type="project" value="TreeGrafter"/>
</dbReference>
<comment type="similarity">
    <text evidence="3">Belongs to the ZP domain family. ZPC subfamily.</text>
</comment>
<dbReference type="EMBL" id="JAINUG010000092">
    <property type="protein sequence ID" value="KAJ8398174.1"/>
    <property type="molecule type" value="Genomic_DNA"/>
</dbReference>
<keyword evidence="11" id="KW-1133">Transmembrane helix</keyword>
<dbReference type="GO" id="GO:0005886">
    <property type="term" value="C:plasma membrane"/>
    <property type="evidence" value="ECO:0007669"/>
    <property type="project" value="UniProtKB-SubCell"/>
</dbReference>
<gene>
    <name evidence="19" type="ORF">AAFF_G00430180</name>
</gene>
<evidence type="ECO:0000256" key="10">
    <source>
        <dbReference type="ARBA" id="ARBA00022729"/>
    </source>
</evidence>
<reference evidence="19" key="1">
    <citation type="journal article" date="2023" name="Science">
        <title>Genome structures resolve the early diversification of teleost fishes.</title>
        <authorList>
            <person name="Parey E."/>
            <person name="Louis A."/>
            <person name="Montfort J."/>
            <person name="Bouchez O."/>
            <person name="Roques C."/>
            <person name="Iampietro C."/>
            <person name="Lluch J."/>
            <person name="Castinel A."/>
            <person name="Donnadieu C."/>
            <person name="Desvignes T."/>
            <person name="Floi Bucao C."/>
            <person name="Jouanno E."/>
            <person name="Wen M."/>
            <person name="Mejri S."/>
            <person name="Dirks R."/>
            <person name="Jansen H."/>
            <person name="Henkel C."/>
            <person name="Chen W.J."/>
            <person name="Zahm M."/>
            <person name="Cabau C."/>
            <person name="Klopp C."/>
            <person name="Thompson A.W."/>
            <person name="Robinson-Rechavi M."/>
            <person name="Braasch I."/>
            <person name="Lecointre G."/>
            <person name="Bobe J."/>
            <person name="Postlethwait J.H."/>
            <person name="Berthelot C."/>
            <person name="Roest Crollius H."/>
            <person name="Guiguen Y."/>
        </authorList>
    </citation>
    <scope>NUCLEOTIDE SEQUENCE</scope>
    <source>
        <strain evidence="19">NC1722</strain>
    </source>
</reference>
<feature type="signal peptide" evidence="17">
    <location>
        <begin position="1"/>
        <end position="28"/>
    </location>
</feature>
<evidence type="ECO:0000256" key="15">
    <source>
        <dbReference type="ARBA" id="ARBA00030824"/>
    </source>
</evidence>
<evidence type="ECO:0000256" key="1">
    <source>
        <dbReference type="ARBA" id="ARBA00004251"/>
    </source>
</evidence>
<dbReference type="GO" id="GO:0007339">
    <property type="term" value="P:binding of sperm to zona pellucida"/>
    <property type="evidence" value="ECO:0007669"/>
    <property type="project" value="TreeGrafter"/>
</dbReference>
<organism evidence="19 20">
    <name type="scientific">Aldrovandia affinis</name>
    <dbReference type="NCBI Taxonomy" id="143900"/>
    <lineage>
        <taxon>Eukaryota</taxon>
        <taxon>Metazoa</taxon>
        <taxon>Chordata</taxon>
        <taxon>Craniata</taxon>
        <taxon>Vertebrata</taxon>
        <taxon>Euteleostomi</taxon>
        <taxon>Actinopterygii</taxon>
        <taxon>Neopterygii</taxon>
        <taxon>Teleostei</taxon>
        <taxon>Notacanthiformes</taxon>
        <taxon>Halosauridae</taxon>
        <taxon>Aldrovandia</taxon>
    </lineage>
</organism>
<evidence type="ECO:0000313" key="20">
    <source>
        <dbReference type="Proteomes" id="UP001221898"/>
    </source>
</evidence>
<proteinExistence type="inferred from homology"/>
<evidence type="ECO:0000259" key="18">
    <source>
        <dbReference type="PROSITE" id="PS51034"/>
    </source>
</evidence>
<sequence length="650" mass="71623">MVIAMTVYRNFCIVWSVVSLLIAGRIEAYRSAPTSLTEGWRKSSYLPDPLGAGFSPRAAQSTKVSTEGPVELSDFQTPLRVPQVIERLHLTEEQTPGVLPRSGLEMIVTTAPTPAPQTEPDSLQEVSVTCSGTELTVRVQKHFYGFTPTDSELTLGRACKSTGVHDLSGDLLFTYPLASCNSKQEKTPGYVLYKYVLRYVPLPTNLTIRRAHGLNVDIQCRIKRFHHVHQLSVHPTWVTPTRKTLKGLLPGYGIQTMSAGWAGLAPSNVFLLGQRVHFQAFALHLPPGGRLYVDRCHASISGQPEASPKHSVIENFGCMVDSKINGSNSGFSPQRTNGTIDFVLDAFQFLPKSTAEVFLHCQLLVTTGDPSPTAKSCTYSQEEGSWKEVSGRHWDCTCCDSRCLNSKARQSMYKGFLSSGPLMFTTKDPEPKISFTQENAEPETSDPWVSATHAKPKTTSAPLSLKPAPWDDLNQGNAESKTSDPWDGFSQGNTEHSFNHRSAVSFEARPERADELEQYEDPEWQEDYEYANVYEEDQYSGEGSHIPSLGTALQAGEEGVGGKEAGSEFWKGVMEMRVMTGEGKEPEVGEGSMFGVGEGPMFRMAEEEHLHYGLSSGIGEVIFLRGSDWLPGGNWDDRQAQPLGETHLKT</sequence>